<feature type="transmembrane region" description="Helical" evidence="1">
    <location>
        <begin position="129"/>
        <end position="148"/>
    </location>
</feature>
<dbReference type="Proteomes" id="UP000187499">
    <property type="component" value="Chromosome"/>
</dbReference>
<organism evidence="2 3">
    <name type="scientific">Companilactobacillus allii</name>
    <dbReference type="NCBI Taxonomy" id="1847728"/>
    <lineage>
        <taxon>Bacteria</taxon>
        <taxon>Bacillati</taxon>
        <taxon>Bacillota</taxon>
        <taxon>Bacilli</taxon>
        <taxon>Lactobacillales</taxon>
        <taxon>Lactobacillaceae</taxon>
        <taxon>Companilactobacillus</taxon>
    </lineage>
</organism>
<dbReference type="OrthoDB" id="9784157at2"/>
<feature type="transmembrane region" description="Helical" evidence="1">
    <location>
        <begin position="12"/>
        <end position="31"/>
    </location>
</feature>
<keyword evidence="1" id="KW-1133">Transmembrane helix</keyword>
<keyword evidence="3" id="KW-1185">Reference proteome</keyword>
<feature type="transmembrane region" description="Helical" evidence="1">
    <location>
        <begin position="229"/>
        <end position="248"/>
    </location>
</feature>
<dbReference type="AlphaFoldDB" id="A0A1P8Q2N1"/>
<evidence type="ECO:0000313" key="3">
    <source>
        <dbReference type="Proteomes" id="UP000187499"/>
    </source>
</evidence>
<protein>
    <recommendedName>
        <fullName evidence="4">Membrane protein 6-pyruvoyl-tetrahydropterin synthase-related domain-containing protein</fullName>
    </recommendedName>
</protein>
<evidence type="ECO:0000313" key="2">
    <source>
        <dbReference type="EMBL" id="APX72144.1"/>
    </source>
</evidence>
<sequence length="574" mass="66077">MQIFDKKKKPLTLFLTILLYAILALIMTLTLNSKGIIWGSDDATFHIGRLVSVSHSFQDGNLIPTISTSNFRLIGYAINLFYPYVTIAPIALLFILFNNPITAFYTGMGIYLFISFLISHFVMKKFSQSTLNSVIFSLFYNLSTYMLIEILPRADIAEFIAMMILPICFLGFYNVFFGDFRKWSFLAIGMSALLLTHLLSTVICAFFFIFILILYIIKSNHFISRLKSLLKAIVATVCASAVFLFPFISEITYQPYSQPSPYILKGKVLIKMIQSSFLNSSVQSYDGNTYNIGVFLMAALILGLIFYFKLPTLYQRIYTLAFLSFFMATDIFPWYIFQNTPIKVIQFPFRFLMIATLLTSIIAAKLVEMFITEFNLQKYQVVITTLLAILLCGFWISSAQIAQSKPFINSKYNILTEKQIKSHKFYEDYYEQYSPASAGKHIADTTWNIGKINNHPVVFHPKSKKESIVIKTGEIQKNSVVALPIIRYKNTKLSLNGKNTHFKTSNNGTVQVKMKHKIKHPVFKITYEKDNLIYFSAALSLVTWLYLLYRLKIEKRLQNYELYLLSKINRNTRV</sequence>
<feature type="transmembrane region" description="Helical" evidence="1">
    <location>
        <begin position="317"/>
        <end position="337"/>
    </location>
</feature>
<keyword evidence="1" id="KW-0812">Transmembrane</keyword>
<feature type="transmembrane region" description="Helical" evidence="1">
    <location>
        <begin position="290"/>
        <end position="310"/>
    </location>
</feature>
<keyword evidence="1" id="KW-0472">Membrane</keyword>
<name>A0A1P8Q2N1_9LACO</name>
<feature type="transmembrane region" description="Helical" evidence="1">
    <location>
        <begin position="184"/>
        <end position="217"/>
    </location>
</feature>
<dbReference type="EMBL" id="CP019323">
    <property type="protein sequence ID" value="APX72144.1"/>
    <property type="molecule type" value="Genomic_DNA"/>
</dbReference>
<dbReference type="KEGG" id="lalw:BTM29_06035"/>
<feature type="transmembrane region" description="Helical" evidence="1">
    <location>
        <begin position="532"/>
        <end position="549"/>
    </location>
</feature>
<feature type="transmembrane region" description="Helical" evidence="1">
    <location>
        <begin position="104"/>
        <end position="123"/>
    </location>
</feature>
<feature type="transmembrane region" description="Helical" evidence="1">
    <location>
        <begin position="349"/>
        <end position="367"/>
    </location>
</feature>
<feature type="transmembrane region" description="Helical" evidence="1">
    <location>
        <begin position="73"/>
        <end position="97"/>
    </location>
</feature>
<reference evidence="3" key="1">
    <citation type="submission" date="2016-12" db="EMBL/GenBank/DDBJ databases">
        <authorList>
            <person name="Jung M.Y."/>
            <person name="Lee S.H."/>
        </authorList>
    </citation>
    <scope>NUCLEOTIDE SEQUENCE [LARGE SCALE GENOMIC DNA]</scope>
    <source>
        <strain evidence="3">WiKim39</strain>
    </source>
</reference>
<evidence type="ECO:0000256" key="1">
    <source>
        <dbReference type="SAM" id="Phobius"/>
    </source>
</evidence>
<feature type="transmembrane region" description="Helical" evidence="1">
    <location>
        <begin position="379"/>
        <end position="396"/>
    </location>
</feature>
<dbReference type="RefSeq" id="WP_076614647.1">
    <property type="nucleotide sequence ID" value="NZ_CP019323.1"/>
</dbReference>
<dbReference type="STRING" id="1847728.BTM29_06035"/>
<gene>
    <name evidence="2" type="ORF">BTM29_06035</name>
</gene>
<accession>A0A1P8Q2N1</accession>
<evidence type="ECO:0008006" key="4">
    <source>
        <dbReference type="Google" id="ProtNLM"/>
    </source>
</evidence>
<feature type="transmembrane region" description="Helical" evidence="1">
    <location>
        <begin position="160"/>
        <end position="178"/>
    </location>
</feature>
<proteinExistence type="predicted"/>